<protein>
    <submittedName>
        <fullName evidence="1">Alpha-ketoglutarate-dependent dioxygenase alkB 6</fullName>
    </submittedName>
</protein>
<proteinExistence type="predicted"/>
<sequence>MMQEPLPAWLSGLSKAIHSTLLAPAQEGLVESSLQLFSEFNHVLVNEYLPGQGIFAHEDGPFYHPMVATLSLGSHTIINYRPKHSALETDPSLKGFSLFIEPRSLVVMSEKVYRDFTHEIEPKTADRVSCLTECENFSQCAIKDFPSEIQRGARISLTFRHVKNSHKLPRILGFVKPMGNK</sequence>
<evidence type="ECO:0000313" key="2">
    <source>
        <dbReference type="Proteomes" id="UP001165960"/>
    </source>
</evidence>
<keyword evidence="1" id="KW-0560">Oxidoreductase</keyword>
<name>A0ACC2T4Y7_9FUNG</name>
<organism evidence="1 2">
    <name type="scientific">Entomophthora muscae</name>
    <dbReference type="NCBI Taxonomy" id="34485"/>
    <lineage>
        <taxon>Eukaryota</taxon>
        <taxon>Fungi</taxon>
        <taxon>Fungi incertae sedis</taxon>
        <taxon>Zoopagomycota</taxon>
        <taxon>Entomophthoromycotina</taxon>
        <taxon>Entomophthoromycetes</taxon>
        <taxon>Entomophthorales</taxon>
        <taxon>Entomophthoraceae</taxon>
        <taxon>Entomophthora</taxon>
    </lineage>
</organism>
<gene>
    <name evidence="1" type="primary">ALKBH6_2</name>
    <name evidence="1" type="ORF">DSO57_1016443</name>
</gene>
<reference evidence="1" key="1">
    <citation type="submission" date="2022-04" db="EMBL/GenBank/DDBJ databases">
        <title>Genome of the entomopathogenic fungus Entomophthora muscae.</title>
        <authorList>
            <person name="Elya C."/>
            <person name="Lovett B.R."/>
            <person name="Lee E."/>
            <person name="Macias A.M."/>
            <person name="Hajek A.E."/>
            <person name="De Bivort B.L."/>
            <person name="Kasson M.T."/>
            <person name="De Fine Licht H.H."/>
            <person name="Stajich J.E."/>
        </authorList>
    </citation>
    <scope>NUCLEOTIDE SEQUENCE</scope>
    <source>
        <strain evidence="1">Berkeley</strain>
    </source>
</reference>
<comment type="caution">
    <text evidence="1">The sequence shown here is derived from an EMBL/GenBank/DDBJ whole genome shotgun (WGS) entry which is preliminary data.</text>
</comment>
<dbReference type="Proteomes" id="UP001165960">
    <property type="component" value="Unassembled WGS sequence"/>
</dbReference>
<keyword evidence="2" id="KW-1185">Reference proteome</keyword>
<dbReference type="EMBL" id="QTSX02003617">
    <property type="protein sequence ID" value="KAJ9069631.1"/>
    <property type="molecule type" value="Genomic_DNA"/>
</dbReference>
<keyword evidence="1" id="KW-0223">Dioxygenase</keyword>
<accession>A0ACC2T4Y7</accession>
<evidence type="ECO:0000313" key="1">
    <source>
        <dbReference type="EMBL" id="KAJ9069631.1"/>
    </source>
</evidence>